<organism evidence="5 6">
    <name type="scientific">Aureococcus anophagefferens</name>
    <name type="common">Harmful bloom alga</name>
    <dbReference type="NCBI Taxonomy" id="44056"/>
    <lineage>
        <taxon>Eukaryota</taxon>
        <taxon>Sar</taxon>
        <taxon>Stramenopiles</taxon>
        <taxon>Ochrophyta</taxon>
        <taxon>Pelagophyceae</taxon>
        <taxon>Pelagomonadales</taxon>
        <taxon>Pelagomonadaceae</taxon>
        <taxon>Aureococcus</taxon>
    </lineage>
</organism>
<dbReference type="EMBL" id="JBBJCI010000226">
    <property type="protein sequence ID" value="KAK7239183.1"/>
    <property type="molecule type" value="Genomic_DNA"/>
</dbReference>
<dbReference type="Proteomes" id="UP001363151">
    <property type="component" value="Unassembled WGS sequence"/>
</dbReference>
<comment type="caution">
    <text evidence="5">The sequence shown here is derived from an EMBL/GenBank/DDBJ whole genome shotgun (WGS) entry which is preliminary data.</text>
</comment>
<evidence type="ECO:0000256" key="1">
    <source>
        <dbReference type="ARBA" id="ARBA00022679"/>
    </source>
</evidence>
<name>A0ABR1FV70_AURAN</name>
<sequence length="516" mass="55117">MIARPKISRNEWKSAELGAFEVGNFAPFAAQVRRALARRRRGRRPRAVSAGEDGDAVGLRARAPRVLQLLRGRPGIAPRAGRGRLATSRAAAAARGATRDAAGAIAIVALPDDVESEQEASELAEAIRLSLLDAAPGDGETEEPRPAAEGDDRWVGQVLSLADGAVAVLWLDGSRELVPPRRLLLVPDARADDPAYDDEDADDQDDDGTAESVSTQGPVEPDDEAEAAAPAAEAAADDGDDDGGDDAAADDDDDDDDDAEPFAVCDGGAPADHAYASAAAQKVALPAVRKLWKQLEKNLPTGVFVRAFQERSDLLRCVIVGPDGTPYERMVFAFDLQLPAAYPKEPPAMHYHSWGITERLNPNLYENGKVCLSLLGTWSGPGWDPESSTVLQLLVSLQGLVLVDKPYYNEPGNEKHAGTLEGEQQARSYNENAKLLSLQATISAAKRPPAPFRAVLVEHFKAHADAMAKDLETAASDGDGAPAEGAPAYSDGFRRVLRKLLPQFRRALDKLGVKLQ</sequence>
<keyword evidence="2" id="KW-0833">Ubl conjugation pathway</keyword>
<dbReference type="Pfam" id="PF00179">
    <property type="entry name" value="UQ_con"/>
    <property type="match status" value="1"/>
</dbReference>
<dbReference type="SUPFAM" id="SSF54495">
    <property type="entry name" value="UBC-like"/>
    <property type="match status" value="1"/>
</dbReference>
<evidence type="ECO:0000256" key="3">
    <source>
        <dbReference type="SAM" id="MobiDB-lite"/>
    </source>
</evidence>
<dbReference type="GO" id="GO:0016740">
    <property type="term" value="F:transferase activity"/>
    <property type="evidence" value="ECO:0007669"/>
    <property type="project" value="UniProtKB-KW"/>
</dbReference>
<reference evidence="5 6" key="1">
    <citation type="submission" date="2024-03" db="EMBL/GenBank/DDBJ databases">
        <title>Aureococcus anophagefferens CCMP1851 and Kratosvirus quantuckense: Draft genome of a second virus-susceptible host strain in the model system.</title>
        <authorList>
            <person name="Chase E."/>
            <person name="Truchon A.R."/>
            <person name="Schepens W."/>
            <person name="Wilhelm S.W."/>
        </authorList>
    </citation>
    <scope>NUCLEOTIDE SEQUENCE [LARGE SCALE GENOMIC DNA]</scope>
    <source>
        <strain evidence="5 6">CCMP1851</strain>
    </source>
</reference>
<evidence type="ECO:0000259" key="4">
    <source>
        <dbReference type="PROSITE" id="PS50127"/>
    </source>
</evidence>
<protein>
    <submittedName>
        <fullName evidence="5">Ubiquitin-protein transferase</fullName>
    </submittedName>
</protein>
<dbReference type="InterPro" id="IPR016135">
    <property type="entry name" value="UBQ-conjugating_enzyme/RWD"/>
</dbReference>
<proteinExistence type="predicted"/>
<evidence type="ECO:0000313" key="6">
    <source>
        <dbReference type="Proteomes" id="UP001363151"/>
    </source>
</evidence>
<dbReference type="CDD" id="cd23837">
    <property type="entry name" value="UBCc_UBE2O"/>
    <property type="match status" value="1"/>
</dbReference>
<dbReference type="Pfam" id="PF23044">
    <property type="entry name" value="SH3-C_UBE2O"/>
    <property type="match status" value="1"/>
</dbReference>
<dbReference type="PANTHER" id="PTHR46116:SF15">
    <property type="entry name" value="(E3-INDEPENDENT) E2 UBIQUITIN-CONJUGATING ENZYME"/>
    <property type="match status" value="1"/>
</dbReference>
<evidence type="ECO:0000256" key="2">
    <source>
        <dbReference type="ARBA" id="ARBA00022786"/>
    </source>
</evidence>
<dbReference type="PROSITE" id="PS50127">
    <property type="entry name" value="UBC_2"/>
    <property type="match status" value="1"/>
</dbReference>
<keyword evidence="1 5" id="KW-0808">Transferase</keyword>
<dbReference type="SMART" id="SM00212">
    <property type="entry name" value="UBCc"/>
    <property type="match status" value="1"/>
</dbReference>
<feature type="domain" description="UBC core" evidence="4">
    <location>
        <begin position="283"/>
        <end position="442"/>
    </location>
</feature>
<dbReference type="InterPro" id="IPR000608">
    <property type="entry name" value="UBC"/>
</dbReference>
<keyword evidence="6" id="KW-1185">Reference proteome</keyword>
<dbReference type="PANTHER" id="PTHR46116">
    <property type="entry name" value="(E3-INDEPENDENT) E2 UBIQUITIN-CONJUGATING ENZYME"/>
    <property type="match status" value="1"/>
</dbReference>
<feature type="region of interest" description="Disordered" evidence="3">
    <location>
        <begin position="189"/>
        <end position="268"/>
    </location>
</feature>
<accession>A0ABR1FV70</accession>
<evidence type="ECO:0000313" key="5">
    <source>
        <dbReference type="EMBL" id="KAK7239183.1"/>
    </source>
</evidence>
<feature type="compositionally biased region" description="Acidic residues" evidence="3">
    <location>
        <begin position="235"/>
        <end position="260"/>
    </location>
</feature>
<dbReference type="Gene3D" id="3.10.110.10">
    <property type="entry name" value="Ubiquitin Conjugating Enzyme"/>
    <property type="match status" value="1"/>
</dbReference>
<gene>
    <name evidence="5" type="primary">UBC23</name>
    <name evidence="5" type="ORF">SO694_00027350</name>
</gene>
<dbReference type="InterPro" id="IPR057734">
    <property type="entry name" value="UBE2O-like_SH3-C"/>
</dbReference>
<feature type="compositionally biased region" description="Acidic residues" evidence="3">
    <location>
        <begin position="194"/>
        <end position="209"/>
    </location>
</feature>